<comment type="caution">
    <text evidence="1">The sequence shown here is derived from an EMBL/GenBank/DDBJ whole genome shotgun (WGS) entry which is preliminary data.</text>
</comment>
<accession>A0A699Z353</accession>
<proteinExistence type="predicted"/>
<dbReference type="EMBL" id="BLLF01001083">
    <property type="protein sequence ID" value="GFH17013.1"/>
    <property type="molecule type" value="Genomic_DNA"/>
</dbReference>
<feature type="non-terminal residue" evidence="1">
    <location>
        <position position="83"/>
    </location>
</feature>
<organism evidence="1 2">
    <name type="scientific">Haematococcus lacustris</name>
    <name type="common">Green alga</name>
    <name type="synonym">Haematococcus pluvialis</name>
    <dbReference type="NCBI Taxonomy" id="44745"/>
    <lineage>
        <taxon>Eukaryota</taxon>
        <taxon>Viridiplantae</taxon>
        <taxon>Chlorophyta</taxon>
        <taxon>core chlorophytes</taxon>
        <taxon>Chlorophyceae</taxon>
        <taxon>CS clade</taxon>
        <taxon>Chlamydomonadales</taxon>
        <taxon>Haematococcaceae</taxon>
        <taxon>Haematococcus</taxon>
    </lineage>
</organism>
<name>A0A699Z353_HAELA</name>
<gene>
    <name evidence="1" type="ORF">HaLaN_13546</name>
</gene>
<protein>
    <submittedName>
        <fullName evidence="1">Uncharacterized protein</fullName>
    </submittedName>
</protein>
<dbReference type="Proteomes" id="UP000485058">
    <property type="component" value="Unassembled WGS sequence"/>
</dbReference>
<keyword evidence="2" id="KW-1185">Reference proteome</keyword>
<reference evidence="1 2" key="1">
    <citation type="submission" date="2020-02" db="EMBL/GenBank/DDBJ databases">
        <title>Draft genome sequence of Haematococcus lacustris strain NIES-144.</title>
        <authorList>
            <person name="Morimoto D."/>
            <person name="Nakagawa S."/>
            <person name="Yoshida T."/>
            <person name="Sawayama S."/>
        </authorList>
    </citation>
    <scope>NUCLEOTIDE SEQUENCE [LARGE SCALE GENOMIC DNA]</scope>
    <source>
        <strain evidence="1 2">NIES-144</strain>
    </source>
</reference>
<evidence type="ECO:0000313" key="1">
    <source>
        <dbReference type="EMBL" id="GFH17013.1"/>
    </source>
</evidence>
<sequence length="83" mass="9293">MSWNRTRLRAHLRRSSSSSSCNCGPSTQSFKVKFAAFNVRLKLPSESFDAGSHMPLGEDVKEPEFVCGNVVSLLWCTRSRLSL</sequence>
<dbReference type="AlphaFoldDB" id="A0A699Z353"/>
<evidence type="ECO:0000313" key="2">
    <source>
        <dbReference type="Proteomes" id="UP000485058"/>
    </source>
</evidence>